<protein>
    <submittedName>
        <fullName evidence="2">Uncharacterized protein</fullName>
    </submittedName>
</protein>
<gene>
    <name evidence="2" type="ORF">CRENBAI_010173</name>
</gene>
<organism evidence="2 3">
    <name type="scientific">Crenichthys baileyi</name>
    <name type="common">White River springfish</name>
    <dbReference type="NCBI Taxonomy" id="28760"/>
    <lineage>
        <taxon>Eukaryota</taxon>
        <taxon>Metazoa</taxon>
        <taxon>Chordata</taxon>
        <taxon>Craniata</taxon>
        <taxon>Vertebrata</taxon>
        <taxon>Euteleostomi</taxon>
        <taxon>Actinopterygii</taxon>
        <taxon>Neopterygii</taxon>
        <taxon>Teleostei</taxon>
        <taxon>Neoteleostei</taxon>
        <taxon>Acanthomorphata</taxon>
        <taxon>Ovalentaria</taxon>
        <taxon>Atherinomorphae</taxon>
        <taxon>Cyprinodontiformes</taxon>
        <taxon>Goodeidae</taxon>
        <taxon>Crenichthys</taxon>
    </lineage>
</organism>
<comment type="caution">
    <text evidence="2">The sequence shown here is derived from an EMBL/GenBank/DDBJ whole genome shotgun (WGS) entry which is preliminary data.</text>
</comment>
<proteinExistence type="predicted"/>
<keyword evidence="3" id="KW-1185">Reference proteome</keyword>
<evidence type="ECO:0000313" key="2">
    <source>
        <dbReference type="EMBL" id="KAK5611800.1"/>
    </source>
</evidence>
<evidence type="ECO:0000256" key="1">
    <source>
        <dbReference type="SAM" id="MobiDB-lite"/>
    </source>
</evidence>
<feature type="region of interest" description="Disordered" evidence="1">
    <location>
        <begin position="21"/>
        <end position="55"/>
    </location>
</feature>
<reference evidence="2 3" key="1">
    <citation type="submission" date="2021-06" db="EMBL/GenBank/DDBJ databases">
        <authorList>
            <person name="Palmer J.M."/>
        </authorList>
    </citation>
    <scope>NUCLEOTIDE SEQUENCE [LARGE SCALE GENOMIC DNA]</scope>
    <source>
        <strain evidence="2 3">MEX-2019</strain>
        <tissue evidence="2">Muscle</tissue>
    </source>
</reference>
<dbReference type="Proteomes" id="UP001311232">
    <property type="component" value="Unassembled WGS sequence"/>
</dbReference>
<name>A0AAV9RSG9_9TELE</name>
<dbReference type="AlphaFoldDB" id="A0AAV9RSG9"/>
<sequence length="99" mass="10838">MGLAGSSVCLPASQIQGLEGEKDLLLTGEEGLQPNKDQPLKPSENSTEPNHNRDPIVFGTLDHSCFYLWILGRDVLEWVGRGRNPPLGVRSKAVRVETT</sequence>
<evidence type="ECO:0000313" key="3">
    <source>
        <dbReference type="Proteomes" id="UP001311232"/>
    </source>
</evidence>
<dbReference type="EMBL" id="JAHHUM010001461">
    <property type="protein sequence ID" value="KAK5611800.1"/>
    <property type="molecule type" value="Genomic_DNA"/>
</dbReference>
<accession>A0AAV9RSG9</accession>